<evidence type="ECO:0000256" key="9">
    <source>
        <dbReference type="ARBA" id="ARBA00023157"/>
    </source>
</evidence>
<keyword evidence="3" id="KW-0645">Protease</keyword>
<evidence type="ECO:0000256" key="4">
    <source>
        <dbReference type="ARBA" id="ARBA00022723"/>
    </source>
</evidence>
<dbReference type="OrthoDB" id="536211at2759"/>
<dbReference type="InterPro" id="IPR008754">
    <property type="entry name" value="Peptidase_M43"/>
</dbReference>
<dbReference type="VEuPathDB" id="FungiDB:CCM_09002"/>
<keyword evidence="5 10" id="KW-0732">Signal</keyword>
<dbReference type="GO" id="GO:0046872">
    <property type="term" value="F:metal ion binding"/>
    <property type="evidence" value="ECO:0007669"/>
    <property type="project" value="UniProtKB-KW"/>
</dbReference>
<dbReference type="SUPFAM" id="SSF55486">
    <property type="entry name" value="Metalloproteases ('zincins'), catalytic domain"/>
    <property type="match status" value="1"/>
</dbReference>
<dbReference type="InterPro" id="IPR024079">
    <property type="entry name" value="MetalloPept_cat_dom_sf"/>
</dbReference>
<dbReference type="AlphaFoldDB" id="A0A2H4SKS4"/>
<evidence type="ECO:0000256" key="1">
    <source>
        <dbReference type="ARBA" id="ARBA00003174"/>
    </source>
</evidence>
<proteinExistence type="inferred from homology"/>
<name>A0A2H4SKS4_CORMI</name>
<evidence type="ECO:0000259" key="11">
    <source>
        <dbReference type="Pfam" id="PF05572"/>
    </source>
</evidence>
<dbReference type="Proteomes" id="UP000323067">
    <property type="component" value="Chromosome vii"/>
</dbReference>
<keyword evidence="4" id="KW-0479">Metal-binding</keyword>
<evidence type="ECO:0000256" key="7">
    <source>
        <dbReference type="ARBA" id="ARBA00022833"/>
    </source>
</evidence>
<dbReference type="PANTHER" id="PTHR47466">
    <property type="match status" value="1"/>
</dbReference>
<dbReference type="EMBL" id="CP023324">
    <property type="protein sequence ID" value="ATY63706.1"/>
    <property type="molecule type" value="Genomic_DNA"/>
</dbReference>
<feature type="domain" description="Peptidase M43 pregnancy-associated plasma-A" evidence="11">
    <location>
        <begin position="185"/>
        <end position="273"/>
    </location>
</feature>
<evidence type="ECO:0000256" key="2">
    <source>
        <dbReference type="ARBA" id="ARBA00008721"/>
    </source>
</evidence>
<evidence type="ECO:0000256" key="8">
    <source>
        <dbReference type="ARBA" id="ARBA00023049"/>
    </source>
</evidence>
<dbReference type="PANTHER" id="PTHR47466:SF1">
    <property type="entry name" value="METALLOPROTEASE MEP1 (AFU_ORTHOLOGUE AFUA_1G07730)-RELATED"/>
    <property type="match status" value="1"/>
</dbReference>
<gene>
    <name evidence="12" type="ORF">A9K55_009246</name>
</gene>
<comment type="function">
    <text evidence="1">Secreted metalloproteinase that allows assimilation of proteinaceous substrates.</text>
</comment>
<evidence type="ECO:0000256" key="3">
    <source>
        <dbReference type="ARBA" id="ARBA00022670"/>
    </source>
</evidence>
<keyword evidence="8" id="KW-0482">Metalloprotease</keyword>
<dbReference type="Gene3D" id="3.40.390.10">
    <property type="entry name" value="Collagenase (Catalytic Domain)"/>
    <property type="match status" value="1"/>
</dbReference>
<dbReference type="GO" id="GO:0006508">
    <property type="term" value="P:proteolysis"/>
    <property type="evidence" value="ECO:0007669"/>
    <property type="project" value="UniProtKB-KW"/>
</dbReference>
<keyword evidence="9" id="KW-1015">Disulfide bond</keyword>
<keyword evidence="7" id="KW-0862">Zinc</keyword>
<dbReference type="CDD" id="cd04275">
    <property type="entry name" value="ZnMc_pappalysin_like"/>
    <property type="match status" value="1"/>
</dbReference>
<accession>A0A2H4SKS4</accession>
<evidence type="ECO:0000256" key="6">
    <source>
        <dbReference type="ARBA" id="ARBA00022801"/>
    </source>
</evidence>
<dbReference type="GO" id="GO:0008237">
    <property type="term" value="F:metallopeptidase activity"/>
    <property type="evidence" value="ECO:0007669"/>
    <property type="project" value="UniProtKB-KW"/>
</dbReference>
<protein>
    <submittedName>
        <fullName evidence="12">Peptidase pregnancy-associated plasma-A</fullName>
    </submittedName>
</protein>
<organism evidence="12 13">
    <name type="scientific">Cordyceps militaris</name>
    <name type="common">Caterpillar fungus</name>
    <name type="synonym">Clavaria militaris</name>
    <dbReference type="NCBI Taxonomy" id="73501"/>
    <lineage>
        <taxon>Eukaryota</taxon>
        <taxon>Fungi</taxon>
        <taxon>Dikarya</taxon>
        <taxon>Ascomycota</taxon>
        <taxon>Pezizomycotina</taxon>
        <taxon>Sordariomycetes</taxon>
        <taxon>Hypocreomycetidae</taxon>
        <taxon>Hypocreales</taxon>
        <taxon>Cordycipitaceae</taxon>
        <taxon>Cordyceps</taxon>
    </lineage>
</organism>
<evidence type="ECO:0000256" key="5">
    <source>
        <dbReference type="ARBA" id="ARBA00022729"/>
    </source>
</evidence>
<feature type="chain" id="PRO_5014114706" evidence="10">
    <location>
        <begin position="19"/>
        <end position="285"/>
    </location>
</feature>
<comment type="similarity">
    <text evidence="2">Belongs to the peptidase M43B family.</text>
</comment>
<dbReference type="Pfam" id="PF05572">
    <property type="entry name" value="Peptidase_M43"/>
    <property type="match status" value="1"/>
</dbReference>
<feature type="signal peptide" evidence="10">
    <location>
        <begin position="1"/>
        <end position="18"/>
    </location>
</feature>
<dbReference type="VEuPathDB" id="FungiDB:A9K55_009246"/>
<evidence type="ECO:0000256" key="10">
    <source>
        <dbReference type="SAM" id="SignalP"/>
    </source>
</evidence>
<evidence type="ECO:0000313" key="12">
    <source>
        <dbReference type="EMBL" id="ATY63706.1"/>
    </source>
</evidence>
<keyword evidence="6" id="KW-0378">Hydrolase</keyword>
<reference evidence="12 13" key="1">
    <citation type="journal article" date="2017" name="BMC Genomics">
        <title>Chromosome level assembly and secondary metabolite potential of the parasitic fungus Cordyceps militaris.</title>
        <authorList>
            <person name="Kramer G.J."/>
            <person name="Nodwell J.R."/>
        </authorList>
    </citation>
    <scope>NUCLEOTIDE SEQUENCE [LARGE SCALE GENOMIC DNA]</scope>
    <source>
        <strain evidence="12 13">ATCC 34164</strain>
    </source>
</reference>
<sequence>MLPVFLSLLTLAWANTLGRRSSCHSADPSNELLTVHSNLATGELVRRAPFPESVTIETYVHIFAENKTYEGGWLSNNTIERQIQVLNQGYSSTPFKFALKGIDRNVTLLPTNPRVEPQVQFKLQYRKGDYRSLNLYYVSGIFGGQCTFPSLQASLDNWAADFYLDGCTMGADTTPGSSGLFGAGTTTIHEVGHWLGLLHTFRGGCNSTNGDYIDDTPVEADFSADKAIFDTCPVGRDSCPDLPGLDPIQNYMDYASEDCRTEFTPGQIDRMKSLWALVRDIEPGP</sequence>
<evidence type="ECO:0000313" key="13">
    <source>
        <dbReference type="Proteomes" id="UP000323067"/>
    </source>
</evidence>